<feature type="transmembrane region" description="Helical" evidence="1">
    <location>
        <begin position="12"/>
        <end position="30"/>
    </location>
</feature>
<keyword evidence="1" id="KW-1133">Transmembrane helix</keyword>
<name>A0A381YG85_9ZZZZ</name>
<reference evidence="2" key="1">
    <citation type="submission" date="2018-05" db="EMBL/GenBank/DDBJ databases">
        <authorList>
            <person name="Lanie J.A."/>
            <person name="Ng W.-L."/>
            <person name="Kazmierczak K.M."/>
            <person name="Andrzejewski T.M."/>
            <person name="Davidsen T.M."/>
            <person name="Wayne K.J."/>
            <person name="Tettelin H."/>
            <person name="Glass J.I."/>
            <person name="Rusch D."/>
            <person name="Podicherti R."/>
            <person name="Tsui H.-C.T."/>
            <person name="Winkler M.E."/>
        </authorList>
    </citation>
    <scope>NUCLEOTIDE SEQUENCE</scope>
</reference>
<proteinExistence type="predicted"/>
<organism evidence="2">
    <name type="scientific">marine metagenome</name>
    <dbReference type="NCBI Taxonomy" id="408172"/>
    <lineage>
        <taxon>unclassified sequences</taxon>
        <taxon>metagenomes</taxon>
        <taxon>ecological metagenomes</taxon>
    </lineage>
</organism>
<keyword evidence="1" id="KW-0472">Membrane</keyword>
<feature type="non-terminal residue" evidence="2">
    <location>
        <position position="1"/>
    </location>
</feature>
<dbReference type="AlphaFoldDB" id="A0A381YG85"/>
<gene>
    <name evidence="2" type="ORF">METZ01_LOCUS128425</name>
</gene>
<keyword evidence="1" id="KW-0812">Transmembrane</keyword>
<protein>
    <submittedName>
        <fullName evidence="2">Uncharacterized protein</fullName>
    </submittedName>
</protein>
<evidence type="ECO:0000313" key="2">
    <source>
        <dbReference type="EMBL" id="SVA75571.1"/>
    </source>
</evidence>
<evidence type="ECO:0000256" key="1">
    <source>
        <dbReference type="SAM" id="Phobius"/>
    </source>
</evidence>
<feature type="non-terminal residue" evidence="2">
    <location>
        <position position="40"/>
    </location>
</feature>
<dbReference type="EMBL" id="UINC01018075">
    <property type="protein sequence ID" value="SVA75571.1"/>
    <property type="molecule type" value="Genomic_DNA"/>
</dbReference>
<accession>A0A381YG85</accession>
<sequence length="40" mass="4496">VFLRSLPSQWQFNLLATFLPLLPIIVMNLANASSNHCPQT</sequence>